<keyword evidence="3" id="KW-1185">Reference proteome</keyword>
<feature type="transmembrane region" description="Helical" evidence="1">
    <location>
        <begin position="26"/>
        <end position="45"/>
    </location>
</feature>
<keyword evidence="1" id="KW-0472">Membrane</keyword>
<dbReference type="Proteomes" id="UP001597375">
    <property type="component" value="Unassembled WGS sequence"/>
</dbReference>
<feature type="transmembrane region" description="Helical" evidence="1">
    <location>
        <begin position="212"/>
        <end position="231"/>
    </location>
</feature>
<sequence>MPHQVPPAPDEKVRLTSLDALRGFDMFWIIGGSGMMVALIKILGFPENWVEEFAKQMTHGKWDQYHFTDLIFPLFVFMSGVTVPYSILAKKSKGVPSRTLQLQIIRRTAIIVLIGVSFTAFRFRWEEIRFYQVLWIIGMAYGIGASINLHIRSWKYRIGIFFGILVTYHLAMQYIPYPGKGDTMTWGNNLAAWMDRNLIQTKLLGTTSDPEGSIRIFPAGALGLLGGLVGERIKSYQIPRLRCGIELFAAGLFCLLVGWLWSFSFPIIKVLWSPSYIVWSAGWSLLLLGLFYTLIDVWKMKWLGWVFLPIGMNAITIYAAQWYFPFHASRDFFFEGLASHFENPDMRNFILSAGLVIIEWLILYALYRKKIFLRV</sequence>
<keyword evidence="2" id="KW-0012">Acyltransferase</keyword>
<evidence type="ECO:0000256" key="1">
    <source>
        <dbReference type="SAM" id="Phobius"/>
    </source>
</evidence>
<keyword evidence="1" id="KW-1133">Transmembrane helix</keyword>
<feature type="transmembrane region" description="Helical" evidence="1">
    <location>
        <begin position="302"/>
        <end position="324"/>
    </location>
</feature>
<gene>
    <name evidence="2" type="ORF">ACFSSA_14270</name>
</gene>
<dbReference type="EMBL" id="JBHUIT010000031">
    <property type="protein sequence ID" value="MFD2257844.1"/>
    <property type="molecule type" value="Genomic_DNA"/>
</dbReference>
<feature type="transmembrane region" description="Helical" evidence="1">
    <location>
        <begin position="158"/>
        <end position="177"/>
    </location>
</feature>
<keyword evidence="1" id="KW-0812">Transmembrane</keyword>
<evidence type="ECO:0000313" key="2">
    <source>
        <dbReference type="EMBL" id="MFD2257844.1"/>
    </source>
</evidence>
<feature type="transmembrane region" description="Helical" evidence="1">
    <location>
        <begin position="276"/>
        <end position="295"/>
    </location>
</feature>
<dbReference type="PANTHER" id="PTHR31061:SF24">
    <property type="entry name" value="LD22376P"/>
    <property type="match status" value="1"/>
</dbReference>
<feature type="transmembrane region" description="Helical" evidence="1">
    <location>
        <begin position="65"/>
        <end position="88"/>
    </location>
</feature>
<name>A0ABW5DBC1_9BACT</name>
<evidence type="ECO:0000313" key="3">
    <source>
        <dbReference type="Proteomes" id="UP001597375"/>
    </source>
</evidence>
<proteinExistence type="predicted"/>
<feature type="transmembrane region" description="Helical" evidence="1">
    <location>
        <begin position="108"/>
        <end position="125"/>
    </location>
</feature>
<dbReference type="PANTHER" id="PTHR31061">
    <property type="entry name" value="LD22376P"/>
    <property type="match status" value="1"/>
</dbReference>
<protein>
    <submittedName>
        <fullName evidence="2">Acyltransferase family protein</fullName>
    </submittedName>
</protein>
<reference evidence="3" key="1">
    <citation type="journal article" date="2019" name="Int. J. Syst. Evol. Microbiol.">
        <title>The Global Catalogue of Microorganisms (GCM) 10K type strain sequencing project: providing services to taxonomists for standard genome sequencing and annotation.</title>
        <authorList>
            <consortium name="The Broad Institute Genomics Platform"/>
            <consortium name="The Broad Institute Genome Sequencing Center for Infectious Disease"/>
            <person name="Wu L."/>
            <person name="Ma J."/>
        </authorList>
    </citation>
    <scope>NUCLEOTIDE SEQUENCE [LARGE SCALE GENOMIC DNA]</scope>
    <source>
        <strain evidence="3">CGMCC 4.7106</strain>
    </source>
</reference>
<organism evidence="2 3">
    <name type="scientific">Luteolibacter algae</name>
    <dbReference type="NCBI Taxonomy" id="454151"/>
    <lineage>
        <taxon>Bacteria</taxon>
        <taxon>Pseudomonadati</taxon>
        <taxon>Verrucomicrobiota</taxon>
        <taxon>Verrucomicrobiia</taxon>
        <taxon>Verrucomicrobiales</taxon>
        <taxon>Verrucomicrobiaceae</taxon>
        <taxon>Luteolibacter</taxon>
    </lineage>
</organism>
<dbReference type="GO" id="GO:0016746">
    <property type="term" value="F:acyltransferase activity"/>
    <property type="evidence" value="ECO:0007669"/>
    <property type="project" value="UniProtKB-KW"/>
</dbReference>
<keyword evidence="2" id="KW-0808">Transferase</keyword>
<feature type="transmembrane region" description="Helical" evidence="1">
    <location>
        <begin position="243"/>
        <end position="264"/>
    </location>
</feature>
<accession>A0ABW5DBC1</accession>
<comment type="caution">
    <text evidence="2">The sequence shown here is derived from an EMBL/GenBank/DDBJ whole genome shotgun (WGS) entry which is preliminary data.</text>
</comment>
<dbReference type="RefSeq" id="WP_386821211.1">
    <property type="nucleotide sequence ID" value="NZ_JBHUIT010000031.1"/>
</dbReference>
<feature type="transmembrane region" description="Helical" evidence="1">
    <location>
        <begin position="349"/>
        <end position="367"/>
    </location>
</feature>
<feature type="transmembrane region" description="Helical" evidence="1">
    <location>
        <begin position="131"/>
        <end position="151"/>
    </location>
</feature>